<protein>
    <submittedName>
        <fullName evidence="2">Uncharacterized protein</fullName>
    </submittedName>
</protein>
<dbReference type="EMBL" id="BAAANQ010000002">
    <property type="protein sequence ID" value="GAA2045350.1"/>
    <property type="molecule type" value="Genomic_DNA"/>
</dbReference>
<gene>
    <name evidence="2" type="ORF">GCM10009757_11850</name>
</gene>
<name>A0ABN2UWZ0_9ACTN</name>
<comment type="caution">
    <text evidence="2">The sequence shown here is derived from an EMBL/GenBank/DDBJ whole genome shotgun (WGS) entry which is preliminary data.</text>
</comment>
<sequence length="44" mass="4293">MVRTAVRGHGHGHGHGHAIKPVDGPDGGTALGAGLRAVGMTEPG</sequence>
<evidence type="ECO:0000313" key="3">
    <source>
        <dbReference type="Proteomes" id="UP001403094"/>
    </source>
</evidence>
<evidence type="ECO:0000256" key="1">
    <source>
        <dbReference type="SAM" id="MobiDB-lite"/>
    </source>
</evidence>
<feature type="compositionally biased region" description="Basic residues" evidence="1">
    <location>
        <begin position="1"/>
        <end position="18"/>
    </location>
</feature>
<feature type="region of interest" description="Disordered" evidence="1">
    <location>
        <begin position="1"/>
        <end position="44"/>
    </location>
</feature>
<reference evidence="2 3" key="1">
    <citation type="journal article" date="2019" name="Int. J. Syst. Evol. Microbiol.">
        <title>The Global Catalogue of Microorganisms (GCM) 10K type strain sequencing project: providing services to taxonomists for standard genome sequencing and annotation.</title>
        <authorList>
            <consortium name="The Broad Institute Genomics Platform"/>
            <consortium name="The Broad Institute Genome Sequencing Center for Infectious Disease"/>
            <person name="Wu L."/>
            <person name="Ma J."/>
        </authorList>
    </citation>
    <scope>NUCLEOTIDE SEQUENCE [LARGE SCALE GENOMIC DNA]</scope>
    <source>
        <strain evidence="2 3">JCM 14549</strain>
    </source>
</reference>
<dbReference type="Proteomes" id="UP001403094">
    <property type="component" value="Unassembled WGS sequence"/>
</dbReference>
<proteinExistence type="predicted"/>
<dbReference type="RefSeq" id="WP_259453190.1">
    <property type="nucleotide sequence ID" value="NZ_BAAANQ010000002.1"/>
</dbReference>
<accession>A0ABN2UWZ0</accession>
<evidence type="ECO:0000313" key="2">
    <source>
        <dbReference type="EMBL" id="GAA2045350.1"/>
    </source>
</evidence>
<keyword evidence="3" id="KW-1185">Reference proteome</keyword>
<organism evidence="2 3">
    <name type="scientific">Streptomyces cheonanensis</name>
    <dbReference type="NCBI Taxonomy" id="312720"/>
    <lineage>
        <taxon>Bacteria</taxon>
        <taxon>Bacillati</taxon>
        <taxon>Actinomycetota</taxon>
        <taxon>Actinomycetes</taxon>
        <taxon>Kitasatosporales</taxon>
        <taxon>Streptomycetaceae</taxon>
        <taxon>Streptomyces</taxon>
    </lineage>
</organism>